<reference evidence="1 2" key="1">
    <citation type="journal article" date="2021" name="J. Biosci. Bioeng.">
        <title>Identification and characterization of a chc gene cluster responsible for the aromatization pathway of cyclohexanecarboxylate degradation in Sinomonas cyclohexanicum ATCC 51369.</title>
        <authorList>
            <person name="Yamamoto T."/>
            <person name="Hasegawa Y."/>
            <person name="Lau P.C.K."/>
            <person name="Iwaki H."/>
        </authorList>
    </citation>
    <scope>NUCLEOTIDE SEQUENCE [LARGE SCALE GENOMIC DNA]</scope>
    <source>
        <strain evidence="1 2">ATCC 51369</strain>
    </source>
</reference>
<dbReference type="Proteomes" id="UP001319861">
    <property type="component" value="Chromosome"/>
</dbReference>
<keyword evidence="2" id="KW-1185">Reference proteome</keyword>
<dbReference type="EMBL" id="AP024525">
    <property type="protein sequence ID" value="BCT76788.1"/>
    <property type="molecule type" value="Genomic_DNA"/>
</dbReference>
<proteinExistence type="predicted"/>
<name>A0ABN6FJB0_SINCY</name>
<protein>
    <submittedName>
        <fullName evidence="1">Uncharacterized protein</fullName>
    </submittedName>
</protein>
<accession>A0ABN6FJB0</accession>
<organism evidence="1 2">
    <name type="scientific">Sinomonas cyclohexanicum</name>
    <name type="common">Corynebacterium cyclohexanicum</name>
    <dbReference type="NCBI Taxonomy" id="322009"/>
    <lineage>
        <taxon>Bacteria</taxon>
        <taxon>Bacillati</taxon>
        <taxon>Actinomycetota</taxon>
        <taxon>Actinomycetes</taxon>
        <taxon>Micrococcales</taxon>
        <taxon>Micrococcaceae</taxon>
        <taxon>Sinomonas</taxon>
    </lineage>
</organism>
<evidence type="ECO:0000313" key="1">
    <source>
        <dbReference type="EMBL" id="BCT76788.1"/>
    </source>
</evidence>
<dbReference type="RefSeq" id="WP_229229567.1">
    <property type="nucleotide sequence ID" value="NZ_AP024525.1"/>
</dbReference>
<gene>
    <name evidence="1" type="ORF">SCMU_26300</name>
</gene>
<evidence type="ECO:0000313" key="2">
    <source>
        <dbReference type="Proteomes" id="UP001319861"/>
    </source>
</evidence>
<sequence>MRWDNLFADLEGQLAAAGRLDLEAQVAELVRAEQAAVPLADRLRGHGTAALDVELRGRLRFRGTPRQIADEWFVLECGQHGVLVPASAVVTVSGLGRRVHAERSTVRRTLSMASGLRALARDRTVVTVFLDGGGGEPTALAGTIDTVGADYLELTPVRSAGGHRAGMTAVRLGAILAVRSGG</sequence>